<dbReference type="InterPro" id="IPR001806">
    <property type="entry name" value="Small_GTPase"/>
</dbReference>
<dbReference type="Proteomes" id="UP001182556">
    <property type="component" value="Unassembled WGS sequence"/>
</dbReference>
<evidence type="ECO:0000313" key="3">
    <source>
        <dbReference type="EMBL" id="KAK1921593.1"/>
    </source>
</evidence>
<dbReference type="InterPro" id="IPR005225">
    <property type="entry name" value="Small_GTP-bd"/>
</dbReference>
<dbReference type="Pfam" id="PF00071">
    <property type="entry name" value="Ras"/>
    <property type="match status" value="1"/>
</dbReference>
<dbReference type="EMBL" id="JAODAN010000010">
    <property type="protein sequence ID" value="KAK1921593.1"/>
    <property type="molecule type" value="Genomic_DNA"/>
</dbReference>
<dbReference type="FunFam" id="3.40.50.300:FF:001447">
    <property type="entry name" value="Ras-related protein Rab-1B"/>
    <property type="match status" value="1"/>
</dbReference>
<feature type="compositionally biased region" description="Low complexity" evidence="2">
    <location>
        <begin position="20"/>
        <end position="43"/>
    </location>
</feature>
<feature type="region of interest" description="Disordered" evidence="2">
    <location>
        <begin position="181"/>
        <end position="301"/>
    </location>
</feature>
<dbReference type="PROSITE" id="PS51419">
    <property type="entry name" value="RAB"/>
    <property type="match status" value="1"/>
</dbReference>
<dbReference type="SMART" id="SM00173">
    <property type="entry name" value="RAS"/>
    <property type="match status" value="1"/>
</dbReference>
<dbReference type="PROSITE" id="PS51421">
    <property type="entry name" value="RAS"/>
    <property type="match status" value="1"/>
</dbReference>
<feature type="region of interest" description="Disordered" evidence="2">
    <location>
        <begin position="499"/>
        <end position="593"/>
    </location>
</feature>
<keyword evidence="1" id="KW-0547">Nucleotide-binding</keyword>
<protein>
    <submittedName>
        <fullName evidence="3">Rab family GTP-binding protein</fullName>
    </submittedName>
</protein>
<keyword evidence="4" id="KW-1185">Reference proteome</keyword>
<dbReference type="PANTHER" id="PTHR47978">
    <property type="match status" value="1"/>
</dbReference>
<evidence type="ECO:0000256" key="1">
    <source>
        <dbReference type="ARBA" id="ARBA00022741"/>
    </source>
</evidence>
<comment type="caution">
    <text evidence="3">The sequence shown here is derived from an EMBL/GenBank/DDBJ whole genome shotgun (WGS) entry which is preliminary data.</text>
</comment>
<feature type="compositionally biased region" description="Polar residues" evidence="2">
    <location>
        <begin position="256"/>
        <end position="268"/>
    </location>
</feature>
<dbReference type="AlphaFoldDB" id="A0AAD9CVX5"/>
<feature type="compositionally biased region" description="Polar residues" evidence="2">
    <location>
        <begin position="514"/>
        <end position="550"/>
    </location>
</feature>
<reference evidence="3" key="1">
    <citation type="submission" date="2023-02" db="EMBL/GenBank/DDBJ databases">
        <title>Identification and recombinant expression of a fungal hydrolase from Papiliotrema laurentii that hydrolyzes apple cutin and clears colloidal polyester polyurethane.</title>
        <authorList>
            <consortium name="DOE Joint Genome Institute"/>
            <person name="Roman V.A."/>
            <person name="Bojanowski C."/>
            <person name="Crable B.R."/>
            <person name="Wagner D.N."/>
            <person name="Hung C.S."/>
            <person name="Nadeau L.J."/>
            <person name="Schratz L."/>
            <person name="Haridas S."/>
            <person name="Pangilinan J."/>
            <person name="Lipzen A."/>
            <person name="Na H."/>
            <person name="Yan M."/>
            <person name="Ng V."/>
            <person name="Grigoriev I.V."/>
            <person name="Spatafora J.W."/>
            <person name="Barlow D."/>
            <person name="Biffinger J."/>
            <person name="Kelley-Loughnane N."/>
            <person name="Varaljay V.A."/>
            <person name="Crookes-Goodson W.J."/>
        </authorList>
    </citation>
    <scope>NUCLEOTIDE SEQUENCE</scope>
    <source>
        <strain evidence="3">5307AH</strain>
    </source>
</reference>
<dbReference type="SMART" id="SM00176">
    <property type="entry name" value="RAN"/>
    <property type="match status" value="1"/>
</dbReference>
<organism evidence="3 4">
    <name type="scientific">Papiliotrema laurentii</name>
    <name type="common">Cryptococcus laurentii</name>
    <dbReference type="NCBI Taxonomy" id="5418"/>
    <lineage>
        <taxon>Eukaryota</taxon>
        <taxon>Fungi</taxon>
        <taxon>Dikarya</taxon>
        <taxon>Basidiomycota</taxon>
        <taxon>Agaricomycotina</taxon>
        <taxon>Tremellomycetes</taxon>
        <taxon>Tremellales</taxon>
        <taxon>Rhynchogastremaceae</taxon>
        <taxon>Papiliotrema</taxon>
    </lineage>
</organism>
<evidence type="ECO:0000313" key="4">
    <source>
        <dbReference type="Proteomes" id="UP001182556"/>
    </source>
</evidence>
<feature type="region of interest" description="Disordered" evidence="2">
    <location>
        <begin position="625"/>
        <end position="678"/>
    </location>
</feature>
<dbReference type="SUPFAM" id="SSF52540">
    <property type="entry name" value="P-loop containing nucleoside triphosphate hydrolases"/>
    <property type="match status" value="1"/>
</dbReference>
<feature type="compositionally biased region" description="Polar residues" evidence="2">
    <location>
        <begin position="559"/>
        <end position="571"/>
    </location>
</feature>
<dbReference type="GO" id="GO:0005525">
    <property type="term" value="F:GTP binding"/>
    <property type="evidence" value="ECO:0007669"/>
    <property type="project" value="InterPro"/>
</dbReference>
<dbReference type="InterPro" id="IPR027417">
    <property type="entry name" value="P-loop_NTPase"/>
</dbReference>
<feature type="region of interest" description="Disordered" evidence="2">
    <location>
        <begin position="1"/>
        <end position="43"/>
    </location>
</feature>
<evidence type="ECO:0000256" key="2">
    <source>
        <dbReference type="SAM" id="MobiDB-lite"/>
    </source>
</evidence>
<dbReference type="PRINTS" id="PR00449">
    <property type="entry name" value="RASTRNSFRMNG"/>
</dbReference>
<dbReference type="NCBIfam" id="TIGR00231">
    <property type="entry name" value="small_GTP"/>
    <property type="match status" value="1"/>
</dbReference>
<dbReference type="SMART" id="SM00175">
    <property type="entry name" value="RAB"/>
    <property type="match status" value="1"/>
</dbReference>
<dbReference type="CDD" id="cd00154">
    <property type="entry name" value="Rab"/>
    <property type="match status" value="1"/>
</dbReference>
<feature type="compositionally biased region" description="Basic and acidic residues" evidence="2">
    <location>
        <begin position="662"/>
        <end position="671"/>
    </location>
</feature>
<gene>
    <name evidence="3" type="ORF">DB88DRAFT_71632</name>
</gene>
<proteinExistence type="predicted"/>
<accession>A0AAD9CVX5</accession>
<name>A0AAD9CVX5_PAPLA</name>
<feature type="compositionally biased region" description="Low complexity" evidence="2">
    <location>
        <begin position="647"/>
        <end position="659"/>
    </location>
</feature>
<dbReference type="GO" id="GO:0003924">
    <property type="term" value="F:GTPase activity"/>
    <property type="evidence" value="ECO:0007669"/>
    <property type="project" value="InterPro"/>
</dbReference>
<dbReference type="SMART" id="SM00174">
    <property type="entry name" value="RHO"/>
    <property type="match status" value="1"/>
</dbReference>
<sequence>MSVIAPPLTHQPFSEADLYSTSPASSSSSSGSPSSPLVTTPPTVERTLVPFPVFQQRHSSPFPSTQSFSALGPPGVSSLKPPVVLGTIPLPSAPKPPHMALPGASGDGADLYSPIILPPTPDPSPPETKMLFPDAMIQLAPPSDDLDVIPRLEVEGIMENLADSATEVPRRLPLISVDQLASAPTSPEAKPRKRLTVHAGALLGERSSSMKSRGPTGRPMRRSQTAVHSVRSAESHSADSSNRLRSAVLSPKALGRQSSNYTTRSSSPGLHRALTSPMPDSPYMSPRSSGTGSGTPEMGNTDGLEAKVVLLGSQNAGKTSLILRYTTRTFSASPAAATIGSSLHARKLIHDGVRVKLQIWDTAGQERFRSMAPIYYRGAHVCVLVYDVTDRSSFEDVRSWLEELGRTVPKETVIYVVGSKIDMETERKISLDEAIRAIRSWIKPAPPQSESTLSPPNTRNLLRSSSLASRTDSQAGTASILSSVVPTRSQSHTALASLNATTATIPPPRHSSDATESGSNTKASSVTQGAKKSALQITSVKSDPELTTSPRSRKISFPALQSPTLPTSVTFTEPIKPSPAPSSPPSRHGVSGGRFSISGVLGYSRGPSMGGAAVNLARLAEDYPASPQRALQSTQPASGRAHSFGAETPTPRTRTESSPMLDNRRKSEDWSTRPWRMGEGPGAAEALGEFGAGVRKKQSGEILDGQARNATVPTIVGPANKGRARGGSLGRDSRLYGTSGVDGPANDAGWGFEVEGMRVGEVSAATGEGVEALFKSISALLVEKREKIERERTLRHKDSVMLTDEATRAKDSKTTTKGCCV</sequence>
<dbReference type="Gene3D" id="3.40.50.300">
    <property type="entry name" value="P-loop containing nucleotide triphosphate hydrolases"/>
    <property type="match status" value="1"/>
</dbReference>